<organism evidence="1 2">
    <name type="scientific">Colletotrichum destructivum</name>
    <dbReference type="NCBI Taxonomy" id="34406"/>
    <lineage>
        <taxon>Eukaryota</taxon>
        <taxon>Fungi</taxon>
        <taxon>Dikarya</taxon>
        <taxon>Ascomycota</taxon>
        <taxon>Pezizomycotina</taxon>
        <taxon>Sordariomycetes</taxon>
        <taxon>Hypocreomycetidae</taxon>
        <taxon>Glomerellales</taxon>
        <taxon>Glomerellaceae</taxon>
        <taxon>Colletotrichum</taxon>
        <taxon>Colletotrichum destructivum species complex</taxon>
    </lineage>
</organism>
<accession>A0AAX4I450</accession>
<evidence type="ECO:0000313" key="2">
    <source>
        <dbReference type="Proteomes" id="UP001322277"/>
    </source>
</evidence>
<sequence length="352" mass="39166">MTHLNTRATTRFCRVRNASFPTSHLWILGELVSCDICYNCCIARRPKRTSAGVGVVDSSVIRPAKACFRCFASTNPTPTSARFPDFTRVVPCLAPGERADRPTGGRSLCFALLCFHSFPSSLVRTLVVRCFMIRCTCTPVVALPTPRTSPHIASSGSSLQKQDVAHPAAPLRYMRWRPLRLLDLSRAATGVPRRLPFVSCVPPCSRLSKQGSRHPLFSFSLSSPPRPPSIVAGPCHTYHTGPPQPNPPRSSSSHLFAFNHSRSFFANINRPPVAGVAPRFPPISPRAFYRQYRRRRLCCCCCCLVNPASGSSRRPISLVLHINIHTTHTHTHTRTLRQRTFPPDIHEPIYDP</sequence>
<dbReference type="EMBL" id="CP137306">
    <property type="protein sequence ID" value="WQF78115.1"/>
    <property type="molecule type" value="Genomic_DNA"/>
</dbReference>
<dbReference type="Proteomes" id="UP001322277">
    <property type="component" value="Chromosome 2"/>
</dbReference>
<evidence type="ECO:0000313" key="1">
    <source>
        <dbReference type="EMBL" id="WQF78115.1"/>
    </source>
</evidence>
<proteinExistence type="predicted"/>
<dbReference type="RefSeq" id="XP_062775339.1">
    <property type="nucleotide sequence ID" value="XM_062919288.1"/>
</dbReference>
<name>A0AAX4I450_9PEZI</name>
<dbReference type="GeneID" id="87939632"/>
<keyword evidence="2" id="KW-1185">Reference proteome</keyword>
<protein>
    <submittedName>
        <fullName evidence="1">Uncharacterized protein</fullName>
    </submittedName>
</protein>
<gene>
    <name evidence="1" type="ORF">CDEST_03129</name>
</gene>
<dbReference type="AlphaFoldDB" id="A0AAX4I450"/>
<dbReference type="KEGG" id="cdet:87939632"/>
<reference evidence="2" key="1">
    <citation type="journal article" date="2023" name="bioRxiv">
        <title>Complete genome of the Medicago anthracnose fungus, Colletotrichum destructivum, reveals a mini-chromosome-like region within a core chromosome.</title>
        <authorList>
            <person name="Lapalu N."/>
            <person name="Simon A."/>
            <person name="Lu A."/>
            <person name="Plaumann P.-L."/>
            <person name="Amselem J."/>
            <person name="Pigne S."/>
            <person name="Auger A."/>
            <person name="Koch C."/>
            <person name="Dallery J.-F."/>
            <person name="O'Connell R.J."/>
        </authorList>
    </citation>
    <scope>NUCLEOTIDE SEQUENCE [LARGE SCALE GENOMIC DNA]</scope>
    <source>
        <strain evidence="2">CBS 520.97</strain>
    </source>
</reference>